<gene>
    <name evidence="2" type="ORF">SAMN04487818_101113</name>
</gene>
<accession>A0A1H9KCP1</accession>
<protein>
    <recommendedName>
        <fullName evidence="1">DUF397 domain-containing protein</fullName>
    </recommendedName>
</protein>
<organism evidence="2 3">
    <name type="scientific">Actinokineospora terrae</name>
    <dbReference type="NCBI Taxonomy" id="155974"/>
    <lineage>
        <taxon>Bacteria</taxon>
        <taxon>Bacillati</taxon>
        <taxon>Actinomycetota</taxon>
        <taxon>Actinomycetes</taxon>
        <taxon>Pseudonocardiales</taxon>
        <taxon>Pseudonocardiaceae</taxon>
        <taxon>Actinokineospora</taxon>
    </lineage>
</organism>
<evidence type="ECO:0000313" key="3">
    <source>
        <dbReference type="Proteomes" id="UP000199051"/>
    </source>
</evidence>
<keyword evidence="3" id="KW-1185">Reference proteome</keyword>
<name>A0A1H9KCP1_9PSEU</name>
<sequence length="89" mass="9296">MSIPWRKSSFSGGNGGNCVEVWRKSSFSSGNNGECVEVWRKSSRSSGNGGECVELAPGAIRDSKNPDGPVLRTVDLGALISAIKRGALG</sequence>
<dbReference type="RefSeq" id="WP_092774399.1">
    <property type="nucleotide sequence ID" value="NZ_FOGI01000001.1"/>
</dbReference>
<evidence type="ECO:0000313" key="2">
    <source>
        <dbReference type="EMBL" id="SEQ96707.1"/>
    </source>
</evidence>
<dbReference type="InterPro" id="IPR007278">
    <property type="entry name" value="DUF397"/>
</dbReference>
<feature type="domain" description="DUF397" evidence="1">
    <location>
        <begin position="5"/>
        <end position="21"/>
    </location>
</feature>
<dbReference type="Proteomes" id="UP000199051">
    <property type="component" value="Unassembled WGS sequence"/>
</dbReference>
<evidence type="ECO:0000259" key="1">
    <source>
        <dbReference type="Pfam" id="PF04149"/>
    </source>
</evidence>
<reference evidence="3" key="1">
    <citation type="submission" date="2016-10" db="EMBL/GenBank/DDBJ databases">
        <authorList>
            <person name="Varghese N."/>
            <person name="Submissions S."/>
        </authorList>
    </citation>
    <scope>NUCLEOTIDE SEQUENCE [LARGE SCALE GENOMIC DNA]</scope>
    <source>
        <strain evidence="3">DSM 44260</strain>
    </source>
</reference>
<dbReference type="AlphaFoldDB" id="A0A1H9KCP1"/>
<dbReference type="STRING" id="155974.SAMN04487818_101113"/>
<proteinExistence type="predicted"/>
<dbReference type="Pfam" id="PF04149">
    <property type="entry name" value="DUF397"/>
    <property type="match status" value="3"/>
</dbReference>
<dbReference type="EMBL" id="FOGI01000001">
    <property type="protein sequence ID" value="SEQ96707.1"/>
    <property type="molecule type" value="Genomic_DNA"/>
</dbReference>
<feature type="domain" description="DUF397" evidence="1">
    <location>
        <begin position="39"/>
        <end position="73"/>
    </location>
</feature>
<feature type="domain" description="DUF397" evidence="1">
    <location>
        <begin position="22"/>
        <end position="38"/>
    </location>
</feature>